<organism evidence="1 2">
    <name type="scientific">Alkalimarinus sediminis</name>
    <dbReference type="NCBI Taxonomy" id="1632866"/>
    <lineage>
        <taxon>Bacteria</taxon>
        <taxon>Pseudomonadati</taxon>
        <taxon>Pseudomonadota</taxon>
        <taxon>Gammaproteobacteria</taxon>
        <taxon>Alteromonadales</taxon>
        <taxon>Alteromonadaceae</taxon>
        <taxon>Alkalimarinus</taxon>
    </lineage>
</organism>
<reference evidence="1" key="1">
    <citation type="submission" date="2022-07" db="EMBL/GenBank/DDBJ databases">
        <title>Alkalimarinus sp. nov., isolated from gut of a Alitta virens.</title>
        <authorList>
            <person name="Yang A.I."/>
            <person name="Shin N.-R."/>
        </authorList>
    </citation>
    <scope>NUCLEOTIDE SEQUENCE</scope>
    <source>
        <strain evidence="1">FA028</strain>
    </source>
</reference>
<evidence type="ECO:0000313" key="1">
    <source>
        <dbReference type="EMBL" id="UZW75733.1"/>
    </source>
</evidence>
<dbReference type="AlphaFoldDB" id="A0A9E8HJB0"/>
<protein>
    <submittedName>
        <fullName evidence="1">Uncharacterized protein</fullName>
    </submittedName>
</protein>
<dbReference type="EMBL" id="CP101527">
    <property type="protein sequence ID" value="UZW75733.1"/>
    <property type="molecule type" value="Genomic_DNA"/>
</dbReference>
<accession>A0A9E8HJB0</accession>
<proteinExistence type="predicted"/>
<dbReference type="Proteomes" id="UP001164472">
    <property type="component" value="Chromosome"/>
</dbReference>
<keyword evidence="2" id="KW-1185">Reference proteome</keyword>
<gene>
    <name evidence="1" type="ORF">NNL22_03855</name>
</gene>
<dbReference type="KEGG" id="asem:NNL22_03855"/>
<evidence type="ECO:0000313" key="2">
    <source>
        <dbReference type="Proteomes" id="UP001164472"/>
    </source>
</evidence>
<sequence>MFILIHSLEILLVVSIASLGYRVFKAYQAEYQNLAVSESDVMAVAVVADSSDTKLDGNAIVEAYIDDFFVASSDEMHNPLHAFKVAEQSDRNPIMTADAEQLNTENTDRSISNKVMRAMMAEADLACAS</sequence>
<name>A0A9E8HJB0_9ALTE</name>
<dbReference type="RefSeq" id="WP_251810444.1">
    <property type="nucleotide sequence ID" value="NZ_CP101527.1"/>
</dbReference>